<dbReference type="InterPro" id="IPR025890">
    <property type="entry name" value="Abhydrolase_bac"/>
</dbReference>
<gene>
    <name evidence="1" type="ORF">D7M11_18105</name>
</gene>
<dbReference type="Gene3D" id="3.40.50.1820">
    <property type="entry name" value="alpha/beta hydrolase"/>
    <property type="match status" value="1"/>
</dbReference>
<proteinExistence type="predicted"/>
<evidence type="ECO:0000313" key="2">
    <source>
        <dbReference type="Proteomes" id="UP000282311"/>
    </source>
</evidence>
<dbReference type="InterPro" id="IPR029058">
    <property type="entry name" value="AB_hydrolase_fold"/>
</dbReference>
<organism evidence="1 2">
    <name type="scientific">Paenibacillus ginsengarvi</name>
    <dbReference type="NCBI Taxonomy" id="400777"/>
    <lineage>
        <taxon>Bacteria</taxon>
        <taxon>Bacillati</taxon>
        <taxon>Bacillota</taxon>
        <taxon>Bacilli</taxon>
        <taxon>Bacillales</taxon>
        <taxon>Paenibacillaceae</taxon>
        <taxon>Paenibacillus</taxon>
    </lineage>
</organism>
<evidence type="ECO:0008006" key="3">
    <source>
        <dbReference type="Google" id="ProtNLM"/>
    </source>
</evidence>
<dbReference type="Proteomes" id="UP000282311">
    <property type="component" value="Unassembled WGS sequence"/>
</dbReference>
<sequence length="299" mass="34029">MNDFNDSAQKWLDLIGKPQNYEYPPHLQLIRTFETSEFVGELYEQANGPGTVQRTLLMLPKTINGKLPGVVVPFYYPERVAGYNQDTLEPNNEPGIALALHLVRRGYVAVTAEAFHLTYRKLELERNDFSRWRLSAEYLLRDHPEWTGIGKLIADTQLLVDLLCSDHRVDHKRIGIVGHSLGGKMALYTGCLDPRIKAILGTDFGIEWDRTNWSEPWYWGAKLDKLKAANMDHAELLRISGLKSFVLIAGLYDNEDALDVLKRAGYSDASQYLFINHATGHHPPMDALERGYDFLQKSL</sequence>
<keyword evidence="2" id="KW-1185">Reference proteome</keyword>
<comment type="caution">
    <text evidence="1">The sequence shown here is derived from an EMBL/GenBank/DDBJ whole genome shotgun (WGS) entry which is preliminary data.</text>
</comment>
<name>A0A3B0C8S5_9BACL</name>
<dbReference type="OrthoDB" id="9809261at2"/>
<dbReference type="SUPFAM" id="SSF53474">
    <property type="entry name" value="alpha/beta-Hydrolases"/>
    <property type="match status" value="1"/>
</dbReference>
<dbReference type="PANTHER" id="PTHR22946">
    <property type="entry name" value="DIENELACTONE HYDROLASE DOMAIN-CONTAINING PROTEIN-RELATED"/>
    <property type="match status" value="1"/>
</dbReference>
<protein>
    <recommendedName>
        <fullName evidence="3">Alpha/beta hydrolase</fullName>
    </recommendedName>
</protein>
<dbReference type="InterPro" id="IPR050261">
    <property type="entry name" value="FrsA_esterase"/>
</dbReference>
<dbReference type="Pfam" id="PF12715">
    <property type="entry name" value="Abhydrolase_7"/>
    <property type="match status" value="1"/>
</dbReference>
<evidence type="ECO:0000313" key="1">
    <source>
        <dbReference type="EMBL" id="RKN82253.1"/>
    </source>
</evidence>
<accession>A0A3B0C8S5</accession>
<reference evidence="1 2" key="1">
    <citation type="journal article" date="2007" name="Int. J. Syst. Evol. Microbiol.">
        <title>Paenibacillus ginsengarvi sp. nov., isolated from soil from ginseng cultivation.</title>
        <authorList>
            <person name="Yoon M.H."/>
            <person name="Ten L.N."/>
            <person name="Im W.T."/>
        </authorList>
    </citation>
    <scope>NUCLEOTIDE SEQUENCE [LARGE SCALE GENOMIC DNA]</scope>
    <source>
        <strain evidence="1 2">KCTC 13059</strain>
    </source>
</reference>
<dbReference type="AlphaFoldDB" id="A0A3B0C8S5"/>
<dbReference type="EMBL" id="RBAH01000012">
    <property type="protein sequence ID" value="RKN82253.1"/>
    <property type="molecule type" value="Genomic_DNA"/>
</dbReference>
<dbReference type="RefSeq" id="WP_120748636.1">
    <property type="nucleotide sequence ID" value="NZ_RBAH01000012.1"/>
</dbReference>